<dbReference type="PROSITE" id="PS50851">
    <property type="entry name" value="CHEW"/>
    <property type="match status" value="1"/>
</dbReference>
<feature type="domain" description="Response regulatory" evidence="1">
    <location>
        <begin position="176"/>
        <end position="305"/>
    </location>
</feature>
<dbReference type="InterPro" id="IPR036061">
    <property type="entry name" value="CheW-like_dom_sf"/>
</dbReference>
<dbReference type="GO" id="GO:0006935">
    <property type="term" value="P:chemotaxis"/>
    <property type="evidence" value="ECO:0007669"/>
    <property type="project" value="InterPro"/>
</dbReference>
<gene>
    <name evidence="3" type="ORF">ASZ90_002782</name>
</gene>
<reference evidence="3" key="1">
    <citation type="journal article" date="2015" name="Proc. Natl. Acad. Sci. U.S.A.">
        <title>Networks of energetic and metabolic interactions define dynamics in microbial communities.</title>
        <authorList>
            <person name="Embree M."/>
            <person name="Liu J.K."/>
            <person name="Al-Bassam M.M."/>
            <person name="Zengler K."/>
        </authorList>
    </citation>
    <scope>NUCLEOTIDE SEQUENCE</scope>
</reference>
<proteinExistence type="predicted"/>
<dbReference type="PANTHER" id="PTHR47233">
    <property type="entry name" value="CHEMOTAXIS PROTEIN CHEV"/>
    <property type="match status" value="1"/>
</dbReference>
<dbReference type="Pfam" id="PF00072">
    <property type="entry name" value="Response_reg"/>
    <property type="match status" value="1"/>
</dbReference>
<dbReference type="InterPro" id="IPR024181">
    <property type="entry name" value="Chemotax_regulator_CheV"/>
</dbReference>
<dbReference type="SMART" id="SM00260">
    <property type="entry name" value="CheW"/>
    <property type="match status" value="1"/>
</dbReference>
<protein>
    <submittedName>
        <fullName evidence="3">Chemotaxis protein chev</fullName>
    </submittedName>
</protein>
<dbReference type="GO" id="GO:0000160">
    <property type="term" value="P:phosphorelay signal transduction system"/>
    <property type="evidence" value="ECO:0007669"/>
    <property type="project" value="InterPro"/>
</dbReference>
<dbReference type="Gene3D" id="3.40.50.2300">
    <property type="match status" value="1"/>
</dbReference>
<dbReference type="Gene3D" id="2.40.50.180">
    <property type="entry name" value="CheA-289, Domain 4"/>
    <property type="match status" value="1"/>
</dbReference>
<dbReference type="PANTHER" id="PTHR47233:SF3">
    <property type="entry name" value="CHEMOTAXIS PROTEIN CHEV"/>
    <property type="match status" value="1"/>
</dbReference>
<feature type="domain" description="CheW-like" evidence="2">
    <location>
        <begin position="14"/>
        <end position="159"/>
    </location>
</feature>
<dbReference type="EMBL" id="LNQE01000335">
    <property type="protein sequence ID" value="KUG27364.1"/>
    <property type="molecule type" value="Genomic_DNA"/>
</dbReference>
<dbReference type="InterPro" id="IPR011006">
    <property type="entry name" value="CheY-like_superfamily"/>
</dbReference>
<organism evidence="3">
    <name type="scientific">hydrocarbon metagenome</name>
    <dbReference type="NCBI Taxonomy" id="938273"/>
    <lineage>
        <taxon>unclassified sequences</taxon>
        <taxon>metagenomes</taxon>
        <taxon>ecological metagenomes</taxon>
    </lineage>
</organism>
<evidence type="ECO:0000259" key="1">
    <source>
        <dbReference type="PROSITE" id="PS50110"/>
    </source>
</evidence>
<dbReference type="InterPro" id="IPR002545">
    <property type="entry name" value="CheW-lke_dom"/>
</dbReference>
<sequence length="307" mass="33257">MDHADILLESGTNELEIVEFHIVEDMGSGESRPLSFGINVAKVLEIIENPGLTPLSSAPHPCFLGTIPLRELVLPVLDLAVWLGIKRAATHGEVILVTRFNSRTTGFLASGVTHIHRVGWGNVEAPHRLLGGSSTGLVRIEDRFIQLLDLERILFELDPVTGEEPVDLERPARAYTVLLAEDSAVMRQMVSERLTDAGFRVILAGNGDEALALLHRLSAGEGAAGSPDQGLPDVVVTDVEMPLLDGYTLTRRIKEDPALGALPVVLFSSLVNEDLRHKGRAVGADAQISKPEFGKLADVVRSLIEKR</sequence>
<dbReference type="SUPFAM" id="SSF52172">
    <property type="entry name" value="CheY-like"/>
    <property type="match status" value="1"/>
</dbReference>
<dbReference type="Gene3D" id="2.30.30.40">
    <property type="entry name" value="SH3 Domains"/>
    <property type="match status" value="1"/>
</dbReference>
<dbReference type="PROSITE" id="PS50110">
    <property type="entry name" value="RESPONSE_REGULATORY"/>
    <property type="match status" value="1"/>
</dbReference>
<name>A0A0W8G2H1_9ZZZZ</name>
<dbReference type="PIRSF" id="PIRSF002867">
    <property type="entry name" value="CheV"/>
    <property type="match status" value="1"/>
</dbReference>
<accession>A0A0W8G2H1</accession>
<dbReference type="AlphaFoldDB" id="A0A0W8G2H1"/>
<dbReference type="SUPFAM" id="SSF50341">
    <property type="entry name" value="CheW-like"/>
    <property type="match status" value="1"/>
</dbReference>
<dbReference type="SMART" id="SM00448">
    <property type="entry name" value="REC"/>
    <property type="match status" value="1"/>
</dbReference>
<evidence type="ECO:0000259" key="2">
    <source>
        <dbReference type="PROSITE" id="PS50851"/>
    </source>
</evidence>
<dbReference type="InterPro" id="IPR001789">
    <property type="entry name" value="Sig_transdc_resp-reg_receiver"/>
</dbReference>
<dbReference type="Pfam" id="PF01584">
    <property type="entry name" value="CheW"/>
    <property type="match status" value="1"/>
</dbReference>
<evidence type="ECO:0000313" key="3">
    <source>
        <dbReference type="EMBL" id="KUG27364.1"/>
    </source>
</evidence>
<comment type="caution">
    <text evidence="3">The sequence shown here is derived from an EMBL/GenBank/DDBJ whole genome shotgun (WGS) entry which is preliminary data.</text>
</comment>